<protein>
    <submittedName>
        <fullName evidence="2">Uncharacterized protein</fullName>
    </submittedName>
</protein>
<dbReference type="AlphaFoldDB" id="B9BI63"/>
<accession>B9BI63</accession>
<comment type="caution">
    <text evidence="2">The sequence shown here is derived from an EMBL/GenBank/DDBJ whole genome shotgun (WGS) entry which is preliminary data.</text>
</comment>
<organism evidence="2 3">
    <name type="scientific">Burkholderia multivorans CGD2</name>
    <dbReference type="NCBI Taxonomy" id="513052"/>
    <lineage>
        <taxon>Bacteria</taxon>
        <taxon>Pseudomonadati</taxon>
        <taxon>Pseudomonadota</taxon>
        <taxon>Betaproteobacteria</taxon>
        <taxon>Burkholderiales</taxon>
        <taxon>Burkholderiaceae</taxon>
        <taxon>Burkholderia</taxon>
        <taxon>Burkholderia cepacia complex</taxon>
    </lineage>
</organism>
<dbReference type="EMBL" id="ACFC01000001">
    <property type="protein sequence ID" value="EEE09396.1"/>
    <property type="molecule type" value="Genomic_DNA"/>
</dbReference>
<name>B9BI63_9BURK</name>
<sequence>MQPAASESASCVPDPRRTLRVHTRAYRRVQHDHAGKRAWPHATVRSTLREPARPTARMSRKGGTDATP</sequence>
<reference evidence="2 3" key="1">
    <citation type="journal article" date="2012" name="J. Bacteriol.">
        <title>Draft Genome Sequence Determination for Cystic Fibrosis and Chronic Granulomatous Disease Burkholderia multivorans Isolates.</title>
        <authorList>
            <person name="Varga J.J."/>
            <person name="Losada L."/>
            <person name="Zelazny A.M."/>
            <person name="Brinkac L."/>
            <person name="Harkins D."/>
            <person name="Radune D."/>
            <person name="Hostetler J."/>
            <person name="Sampaio E.P."/>
            <person name="Ronning C.M."/>
            <person name="Nierman W.C."/>
            <person name="Greenberg D.E."/>
            <person name="Holland S.M."/>
            <person name="Goldberg J.B."/>
        </authorList>
    </citation>
    <scope>NUCLEOTIDE SEQUENCE [LARGE SCALE GENOMIC DNA]</scope>
    <source>
        <strain evidence="2 3">CGD2</strain>
    </source>
</reference>
<dbReference type="Proteomes" id="UP000004535">
    <property type="component" value="Unassembled WGS sequence"/>
</dbReference>
<evidence type="ECO:0000313" key="3">
    <source>
        <dbReference type="Proteomes" id="UP000004535"/>
    </source>
</evidence>
<gene>
    <name evidence="2" type="ORF">BURMUCGD2_4769</name>
</gene>
<proteinExistence type="predicted"/>
<feature type="region of interest" description="Disordered" evidence="1">
    <location>
        <begin position="27"/>
        <end position="68"/>
    </location>
</feature>
<evidence type="ECO:0000256" key="1">
    <source>
        <dbReference type="SAM" id="MobiDB-lite"/>
    </source>
</evidence>
<evidence type="ECO:0000313" key="2">
    <source>
        <dbReference type="EMBL" id="EEE09396.1"/>
    </source>
</evidence>